<feature type="transmembrane region" description="Helical" evidence="1">
    <location>
        <begin position="6"/>
        <end position="28"/>
    </location>
</feature>
<evidence type="ECO:0000313" key="2">
    <source>
        <dbReference type="EMBL" id="VAX45468.1"/>
    </source>
</evidence>
<dbReference type="OrthoDB" id="7067191at2"/>
<proteinExistence type="predicted"/>
<evidence type="ECO:0000256" key="1">
    <source>
        <dbReference type="SAM" id="Phobius"/>
    </source>
</evidence>
<reference evidence="2 3" key="1">
    <citation type="submission" date="2018-08" db="EMBL/GenBank/DDBJ databases">
        <authorList>
            <person name="Gonzaga-Molto A."/>
        </authorList>
    </citation>
    <scope>NUCLEOTIDE SEQUENCE [LARGE SCALE GENOMIC DNA]</scope>
    <source>
        <strain evidence="2">Acinetobacter calcoaceticus str. 2117</strain>
    </source>
</reference>
<dbReference type="AlphaFoldDB" id="A0A446ZLV4"/>
<keyword evidence="1" id="KW-0472">Membrane</keyword>
<dbReference type="EMBL" id="LS999521">
    <property type="protein sequence ID" value="VAX45468.1"/>
    <property type="molecule type" value="Genomic_DNA"/>
</dbReference>
<name>A0A446ZLV4_ACICA</name>
<accession>A0A446ZLV4</accession>
<keyword evidence="1" id="KW-1133">Transmembrane helix</keyword>
<sequence>MNILQFLGFTLAPSLTLGLVVFMVRNWFLERLKNSIKHEYDMSLESFKSDLKIENDKELEEIKALLKKQTDANLEDYRFKIEIRKKWLNDVREASIEYLLIVRGQINLVQTFVIANPSTNNSTMIDENYKKSLEKISNTTVDLGSVTFKLETLIVGLEPIATEIFKNMKEINDLVGTMSINHHTKRQPILPNTKEYIDLQESINKFKNNVMNLLKEKTENF</sequence>
<evidence type="ECO:0000313" key="3">
    <source>
        <dbReference type="Proteomes" id="UP000294355"/>
    </source>
</evidence>
<gene>
    <name evidence="2" type="ORF">AC2117_02666</name>
</gene>
<organism evidence="2 3">
    <name type="scientific">Acinetobacter calcoaceticus</name>
    <dbReference type="NCBI Taxonomy" id="471"/>
    <lineage>
        <taxon>Bacteria</taxon>
        <taxon>Pseudomonadati</taxon>
        <taxon>Pseudomonadota</taxon>
        <taxon>Gammaproteobacteria</taxon>
        <taxon>Moraxellales</taxon>
        <taxon>Moraxellaceae</taxon>
        <taxon>Acinetobacter</taxon>
        <taxon>Acinetobacter calcoaceticus/baumannii complex</taxon>
    </lineage>
</organism>
<keyword evidence="1" id="KW-0812">Transmembrane</keyword>
<dbReference type="Proteomes" id="UP000294355">
    <property type="component" value="Chromosome"/>
</dbReference>
<protein>
    <submittedName>
        <fullName evidence="2">Uncharacterized protein</fullName>
    </submittedName>
</protein>
<dbReference type="RefSeq" id="WP_133974765.1">
    <property type="nucleotide sequence ID" value="NZ_LS999521.1"/>
</dbReference>